<dbReference type="GO" id="GO:0004519">
    <property type="term" value="F:endonuclease activity"/>
    <property type="evidence" value="ECO:0007669"/>
    <property type="project" value="InterPro"/>
</dbReference>
<dbReference type="Pfam" id="PF09618">
    <property type="entry name" value="Cas_Csy4"/>
    <property type="match status" value="1"/>
</dbReference>
<dbReference type="RefSeq" id="WP_023093824.1">
    <property type="nucleotide sequence ID" value="NZ_UGUW01000001.1"/>
</dbReference>
<reference evidence="1 2" key="1">
    <citation type="submission" date="2018-06" db="EMBL/GenBank/DDBJ databases">
        <authorList>
            <consortium name="Pathogen Informatics"/>
            <person name="Doyle S."/>
        </authorList>
    </citation>
    <scope>NUCLEOTIDE SEQUENCE [LARGE SCALE GENOMIC DNA]</scope>
    <source>
        <strain evidence="1 2">NCTC10860</strain>
    </source>
</reference>
<protein>
    <submittedName>
        <fullName evidence="1">CRISPR-associated protein Cas6/Csy4, subtype I-F/YPEST</fullName>
    </submittedName>
</protein>
<dbReference type="InterPro" id="IPR042564">
    <property type="entry name" value="CRISPR-Cas6/Csy4_sf"/>
</dbReference>
<accession>A0A379JZG9</accession>
<proteinExistence type="predicted"/>
<dbReference type="GO" id="GO:0043571">
    <property type="term" value="P:maintenance of CRISPR repeat elements"/>
    <property type="evidence" value="ECO:0007669"/>
    <property type="project" value="InterPro"/>
</dbReference>
<dbReference type="Gene3D" id="3.30.70.2540">
    <property type="entry name" value="CRISPR-associated endoribonuclease Cas6/Csy4"/>
    <property type="match status" value="1"/>
</dbReference>
<evidence type="ECO:0000313" key="1">
    <source>
        <dbReference type="EMBL" id="SUD57887.1"/>
    </source>
</evidence>
<dbReference type="InterPro" id="IPR013396">
    <property type="entry name" value="CRISPR-assoc_prot_Csy4"/>
</dbReference>
<dbReference type="EMBL" id="UGUW01000001">
    <property type="protein sequence ID" value="SUD57887.1"/>
    <property type="molecule type" value="Genomic_DNA"/>
</dbReference>
<evidence type="ECO:0000313" key="2">
    <source>
        <dbReference type="Proteomes" id="UP000254084"/>
    </source>
</evidence>
<dbReference type="AlphaFoldDB" id="A0A379JZG9"/>
<dbReference type="Proteomes" id="UP000254084">
    <property type="component" value="Unassembled WGS sequence"/>
</dbReference>
<name>A0A379JZG9_ECTOL</name>
<organism evidence="1 2">
    <name type="scientific">Ectopseudomonas oleovorans</name>
    <name type="common">Pseudomonas oleovorans</name>
    <dbReference type="NCBI Taxonomy" id="301"/>
    <lineage>
        <taxon>Bacteria</taxon>
        <taxon>Pseudomonadati</taxon>
        <taxon>Pseudomonadota</taxon>
        <taxon>Gammaproteobacteria</taxon>
        <taxon>Pseudomonadales</taxon>
        <taxon>Pseudomonadaceae</taxon>
        <taxon>Ectopseudomonas</taxon>
    </lineage>
</organism>
<sequence>MQSLTHYIDLAPHNGNAFFELHGRIVTGAHLSAQDGKPVAIDWPGWKNVPGGFGPVVRLLGEPSAIEHCLSVISPLVEAELVDVWGEVKTVPDNAAWSHGYRRHRKPDKCSPTHQRRLERRALARGEVYEQPAYGEWLKASHRLPMQSRSTGQHFYIFIKRVSAADLRSAEPCGYGFGAVVPQF</sequence>
<gene>
    <name evidence="1" type="ORF">NCTC10860_00090</name>
</gene>